<feature type="compositionally biased region" description="Acidic residues" evidence="4">
    <location>
        <begin position="175"/>
        <end position="187"/>
    </location>
</feature>
<comment type="similarity">
    <text evidence="3">Belongs to the bacterial microcompartments protein family.</text>
</comment>
<evidence type="ECO:0000259" key="5">
    <source>
        <dbReference type="PROSITE" id="PS51930"/>
    </source>
</evidence>
<dbReference type="AlphaFoldDB" id="A0A9D2J809"/>
<evidence type="ECO:0000313" key="6">
    <source>
        <dbReference type="EMBL" id="HIZ39532.1"/>
    </source>
</evidence>
<feature type="compositionally biased region" description="Low complexity" evidence="4">
    <location>
        <begin position="214"/>
        <end position="227"/>
    </location>
</feature>
<feature type="region of interest" description="Disordered" evidence="4">
    <location>
        <begin position="112"/>
        <end position="275"/>
    </location>
</feature>
<dbReference type="PANTHER" id="PTHR33941:SF11">
    <property type="entry name" value="BACTERIAL MICROCOMPARTMENT SHELL PROTEIN PDUJ"/>
    <property type="match status" value="1"/>
</dbReference>
<dbReference type="InterPro" id="IPR044872">
    <property type="entry name" value="CcmK/CsoS1_BMC"/>
</dbReference>
<dbReference type="CDD" id="cd07045">
    <property type="entry name" value="BMC_CcmK_like"/>
    <property type="match status" value="1"/>
</dbReference>
<evidence type="ECO:0000313" key="7">
    <source>
        <dbReference type="Proteomes" id="UP000824049"/>
    </source>
</evidence>
<keyword evidence="2" id="KW-1283">Bacterial microcompartment</keyword>
<dbReference type="PANTHER" id="PTHR33941">
    <property type="entry name" value="PROPANEDIOL UTILIZATION PROTEIN PDUA"/>
    <property type="match status" value="1"/>
</dbReference>
<dbReference type="PROSITE" id="PS51930">
    <property type="entry name" value="BMC_2"/>
    <property type="match status" value="1"/>
</dbReference>
<dbReference type="Proteomes" id="UP000824049">
    <property type="component" value="Unassembled WGS sequence"/>
</dbReference>
<protein>
    <submittedName>
        <fullName evidence="6">BMC domain-containing protein</fullName>
    </submittedName>
</protein>
<feature type="compositionally biased region" description="Basic residues" evidence="4">
    <location>
        <begin position="263"/>
        <end position="275"/>
    </location>
</feature>
<evidence type="ECO:0000256" key="4">
    <source>
        <dbReference type="SAM" id="MobiDB-lite"/>
    </source>
</evidence>
<feature type="compositionally biased region" description="Basic and acidic residues" evidence="4">
    <location>
        <begin position="234"/>
        <end position="246"/>
    </location>
</feature>
<dbReference type="SUPFAM" id="SSF143414">
    <property type="entry name" value="CcmK-like"/>
    <property type="match status" value="1"/>
</dbReference>
<reference evidence="6" key="2">
    <citation type="submission" date="2021-04" db="EMBL/GenBank/DDBJ databases">
        <authorList>
            <person name="Gilroy R."/>
        </authorList>
    </citation>
    <scope>NUCLEOTIDE SEQUENCE</scope>
    <source>
        <strain evidence="6">CHK179-28034</strain>
    </source>
</reference>
<gene>
    <name evidence="6" type="ORF">H9968_06355</name>
</gene>
<name>A0A9D2J809_9FIRM</name>
<accession>A0A9D2J809</accession>
<evidence type="ECO:0000256" key="3">
    <source>
        <dbReference type="PROSITE-ProRule" id="PRU01278"/>
    </source>
</evidence>
<feature type="compositionally biased region" description="Basic and acidic residues" evidence="4">
    <location>
        <begin position="126"/>
        <end position="135"/>
    </location>
</feature>
<organism evidence="6 7">
    <name type="scientific">Candidatus Anaerobutyricum stercoris</name>
    <dbReference type="NCBI Taxonomy" id="2838457"/>
    <lineage>
        <taxon>Bacteria</taxon>
        <taxon>Bacillati</taxon>
        <taxon>Bacillota</taxon>
        <taxon>Clostridia</taxon>
        <taxon>Lachnospirales</taxon>
        <taxon>Lachnospiraceae</taxon>
        <taxon>Anaerobutyricum</taxon>
    </lineage>
</organism>
<comment type="subcellular location">
    <subcellularLocation>
        <location evidence="1">Bacterial microcompartment</location>
    </subcellularLocation>
</comment>
<dbReference type="Pfam" id="PF00936">
    <property type="entry name" value="BMC"/>
    <property type="match status" value="1"/>
</dbReference>
<feature type="domain" description="BMC" evidence="5">
    <location>
        <begin position="5"/>
        <end position="94"/>
    </location>
</feature>
<evidence type="ECO:0000256" key="2">
    <source>
        <dbReference type="ARBA" id="ARBA00024446"/>
    </source>
</evidence>
<dbReference type="InterPro" id="IPR050575">
    <property type="entry name" value="BMC_shell"/>
</dbReference>
<feature type="compositionally biased region" description="Acidic residues" evidence="4">
    <location>
        <begin position="136"/>
        <end position="150"/>
    </location>
</feature>
<dbReference type="InterPro" id="IPR037233">
    <property type="entry name" value="CcmK-like_sf"/>
</dbReference>
<dbReference type="GO" id="GO:0031469">
    <property type="term" value="C:bacterial microcompartment"/>
    <property type="evidence" value="ECO:0007669"/>
    <property type="project" value="UniProtKB-SubCell"/>
</dbReference>
<reference evidence="6" key="1">
    <citation type="journal article" date="2021" name="PeerJ">
        <title>Extensive microbial diversity within the chicken gut microbiome revealed by metagenomics and culture.</title>
        <authorList>
            <person name="Gilroy R."/>
            <person name="Ravi A."/>
            <person name="Getino M."/>
            <person name="Pursley I."/>
            <person name="Horton D.L."/>
            <person name="Alikhan N.F."/>
            <person name="Baker D."/>
            <person name="Gharbi K."/>
            <person name="Hall N."/>
            <person name="Watson M."/>
            <person name="Adriaenssens E.M."/>
            <person name="Foster-Nyarko E."/>
            <person name="Jarju S."/>
            <person name="Secka A."/>
            <person name="Antonio M."/>
            <person name="Oren A."/>
            <person name="Chaudhuri R.R."/>
            <person name="La Ragione R."/>
            <person name="Hildebrand F."/>
            <person name="Pallen M.J."/>
        </authorList>
    </citation>
    <scope>NUCLEOTIDE SEQUENCE</scope>
    <source>
        <strain evidence="6">CHK179-28034</strain>
    </source>
</reference>
<feature type="compositionally biased region" description="Basic and acidic residues" evidence="4">
    <location>
        <begin position="151"/>
        <end position="160"/>
    </location>
</feature>
<dbReference type="SMART" id="SM00877">
    <property type="entry name" value="BMC"/>
    <property type="match status" value="1"/>
</dbReference>
<dbReference type="Gene3D" id="3.30.70.1710">
    <property type="match status" value="1"/>
</dbReference>
<comment type="caution">
    <text evidence="6">The sequence shown here is derived from an EMBL/GenBank/DDBJ whole genome shotgun (WGS) entry which is preliminary data.</text>
</comment>
<dbReference type="EMBL" id="DXBR01000056">
    <property type="protein sequence ID" value="HIZ39532.1"/>
    <property type="molecule type" value="Genomic_DNA"/>
</dbReference>
<evidence type="ECO:0000256" key="1">
    <source>
        <dbReference type="ARBA" id="ARBA00024322"/>
    </source>
</evidence>
<sequence length="275" mass="29131">MADKSIGFIETFGLAACVAAADAAVKSANVKLLGFEYAKGDGMCTVKVEGNVGACKAAVEAGKKAAEAVQGSLSGTKSVLLKARPAPSMRALLVDNRETVGGEIALAEGYRPMGDSKKPVLVKNWKPKEEPKAETPMEEAPEPPVVEELEDKTSDKKETDSAEVQPEEDPKAEETEPEAPQEVEAPAEEAPQATEVQPEEAPAEAETKPEETESVVAPEAEEAPVAAPEEETKEEPAPAEEKKAEDVTDTDAPAKKPSTGNRRSGRSRKKKNTDK</sequence>
<proteinExistence type="inferred from homology"/>
<dbReference type="InterPro" id="IPR000249">
    <property type="entry name" value="BMC_dom"/>
</dbReference>